<keyword evidence="1" id="KW-1015">Disulfide bond</keyword>
<evidence type="ECO:0000256" key="1">
    <source>
        <dbReference type="ARBA" id="ARBA00023157"/>
    </source>
</evidence>
<dbReference type="AlphaFoldDB" id="H2XRG5"/>
<dbReference type="InterPro" id="IPR002181">
    <property type="entry name" value="Fibrinogen_a/b/g_C_dom"/>
</dbReference>
<dbReference type="Pfam" id="PF00147">
    <property type="entry name" value="Fibrinogen_C"/>
    <property type="match status" value="1"/>
</dbReference>
<dbReference type="Proteomes" id="UP000008144">
    <property type="component" value="Unassembled WGS sequence"/>
</dbReference>
<reference evidence="4" key="1">
    <citation type="journal article" date="2002" name="Science">
        <title>The draft genome of Ciona intestinalis: insights into chordate and vertebrate origins.</title>
        <authorList>
            <person name="Dehal P."/>
            <person name="Satou Y."/>
            <person name="Campbell R.K."/>
            <person name="Chapman J."/>
            <person name="Degnan B."/>
            <person name="De Tomaso A."/>
            <person name="Davidson B."/>
            <person name="Di Gregorio A."/>
            <person name="Gelpke M."/>
            <person name="Goodstein D.M."/>
            <person name="Harafuji N."/>
            <person name="Hastings K.E."/>
            <person name="Ho I."/>
            <person name="Hotta K."/>
            <person name="Huang W."/>
            <person name="Kawashima T."/>
            <person name="Lemaire P."/>
            <person name="Martinez D."/>
            <person name="Meinertzhagen I.A."/>
            <person name="Necula S."/>
            <person name="Nonaka M."/>
            <person name="Putnam N."/>
            <person name="Rash S."/>
            <person name="Saiga H."/>
            <person name="Satake M."/>
            <person name="Terry A."/>
            <person name="Yamada L."/>
            <person name="Wang H.G."/>
            <person name="Awazu S."/>
            <person name="Azumi K."/>
            <person name="Boore J."/>
            <person name="Branno M."/>
            <person name="Chin-Bow S."/>
            <person name="DeSantis R."/>
            <person name="Doyle S."/>
            <person name="Francino P."/>
            <person name="Keys D.N."/>
            <person name="Haga S."/>
            <person name="Hayashi H."/>
            <person name="Hino K."/>
            <person name="Imai K.S."/>
            <person name="Inaba K."/>
            <person name="Kano S."/>
            <person name="Kobayashi K."/>
            <person name="Kobayashi M."/>
            <person name="Lee B.I."/>
            <person name="Makabe K.W."/>
            <person name="Manohar C."/>
            <person name="Matassi G."/>
            <person name="Medina M."/>
            <person name="Mochizuki Y."/>
            <person name="Mount S."/>
            <person name="Morishita T."/>
            <person name="Miura S."/>
            <person name="Nakayama A."/>
            <person name="Nishizaka S."/>
            <person name="Nomoto H."/>
            <person name="Ohta F."/>
            <person name="Oishi K."/>
            <person name="Rigoutsos I."/>
            <person name="Sano M."/>
            <person name="Sasaki A."/>
            <person name="Sasakura Y."/>
            <person name="Shoguchi E."/>
            <person name="Shin-i T."/>
            <person name="Spagnuolo A."/>
            <person name="Stainier D."/>
            <person name="Suzuki M.M."/>
            <person name="Tassy O."/>
            <person name="Takatori N."/>
            <person name="Tokuoka M."/>
            <person name="Yagi K."/>
            <person name="Yoshizaki F."/>
            <person name="Wada S."/>
            <person name="Zhang C."/>
            <person name="Hyatt P.D."/>
            <person name="Larimer F."/>
            <person name="Detter C."/>
            <person name="Doggett N."/>
            <person name="Glavina T."/>
            <person name="Hawkins T."/>
            <person name="Richardson P."/>
            <person name="Lucas S."/>
            <person name="Kohara Y."/>
            <person name="Levine M."/>
            <person name="Satoh N."/>
            <person name="Rokhsar D.S."/>
        </authorList>
    </citation>
    <scope>NUCLEOTIDE SEQUENCE [LARGE SCALE GENOMIC DNA]</scope>
</reference>
<evidence type="ECO:0000313" key="4">
    <source>
        <dbReference type="Proteomes" id="UP000008144"/>
    </source>
</evidence>
<dbReference type="PROSITE" id="PS00514">
    <property type="entry name" value="FIBRINOGEN_C_1"/>
    <property type="match status" value="1"/>
</dbReference>
<feature type="domain" description="Fibrinogen C-terminal" evidence="2">
    <location>
        <begin position="1"/>
        <end position="212"/>
    </location>
</feature>
<evidence type="ECO:0000313" key="3">
    <source>
        <dbReference type="Ensembl" id="ENSCINP00000032249.1"/>
    </source>
</evidence>
<dbReference type="Ensembl" id="ENSCINT00000035643.1">
    <property type="protein sequence ID" value="ENSCINP00000032249.1"/>
    <property type="gene ID" value="ENSCING00000018658.1"/>
</dbReference>
<dbReference type="InterPro" id="IPR014716">
    <property type="entry name" value="Fibrinogen_a/b/g_C_1"/>
</dbReference>
<proteinExistence type="predicted"/>
<sequence>VVYDIRNCKQIHDHGNRESGIYKVYSSNQRKLTVYCDMDTDGGGWTVFQRREDGSVNFYRNWKEYRTGFGEPDQEFWMGEDNLHYLSGEEKYELRVEMRNCVNVTKYAQYRYVEYYKIHIYSVVENNNYIYSGNSLAIHNGQPFSAYDNDQDIYGSNCAFRDKGAWWYKGCHHANLNGLYQPCKVAWTSASWYSFDDEHQGLRFIEMKVRPL</sequence>
<dbReference type="HOGENOM" id="CLU_038628_6_0_1"/>
<dbReference type="SMART" id="SM00186">
    <property type="entry name" value="FBG"/>
    <property type="match status" value="1"/>
</dbReference>
<reference evidence="3" key="3">
    <citation type="submission" date="2025-09" db="UniProtKB">
        <authorList>
            <consortium name="Ensembl"/>
        </authorList>
    </citation>
    <scope>IDENTIFICATION</scope>
</reference>
<dbReference type="OMA" id="YNSCHAC"/>
<organism evidence="3 4">
    <name type="scientific">Ciona intestinalis</name>
    <name type="common">Transparent sea squirt</name>
    <name type="synonym">Ascidia intestinalis</name>
    <dbReference type="NCBI Taxonomy" id="7719"/>
    <lineage>
        <taxon>Eukaryota</taxon>
        <taxon>Metazoa</taxon>
        <taxon>Chordata</taxon>
        <taxon>Tunicata</taxon>
        <taxon>Ascidiacea</taxon>
        <taxon>Phlebobranchia</taxon>
        <taxon>Cionidae</taxon>
        <taxon>Ciona</taxon>
    </lineage>
</organism>
<dbReference type="Gene3D" id="3.90.215.10">
    <property type="entry name" value="Gamma Fibrinogen, chain A, domain 1"/>
    <property type="match status" value="1"/>
</dbReference>
<evidence type="ECO:0000259" key="2">
    <source>
        <dbReference type="PROSITE" id="PS51406"/>
    </source>
</evidence>
<dbReference type="CDD" id="cd00087">
    <property type="entry name" value="FReD"/>
    <property type="match status" value="1"/>
</dbReference>
<dbReference type="NCBIfam" id="NF040941">
    <property type="entry name" value="GGGWT_bact"/>
    <property type="match status" value="1"/>
</dbReference>
<dbReference type="PANTHER" id="PTHR19143">
    <property type="entry name" value="FIBRINOGEN/TENASCIN/ANGIOPOEITIN"/>
    <property type="match status" value="1"/>
</dbReference>
<name>H2XRG5_CIOIN</name>
<dbReference type="PROSITE" id="PS51406">
    <property type="entry name" value="FIBRINOGEN_C_2"/>
    <property type="match status" value="1"/>
</dbReference>
<accession>H2XRG5</accession>
<dbReference type="SUPFAM" id="SSF56496">
    <property type="entry name" value="Fibrinogen C-terminal domain-like"/>
    <property type="match status" value="1"/>
</dbReference>
<dbReference type="PANTHER" id="PTHR19143:SF458">
    <property type="entry name" value="FIBRINOGEN C-TERMINAL DOMAIN-CONTAINING PROTEIN-RELATED"/>
    <property type="match status" value="1"/>
</dbReference>
<dbReference type="InterPro" id="IPR050373">
    <property type="entry name" value="Fibrinogen_C-term_domain"/>
</dbReference>
<dbReference type="InParanoid" id="H2XRG5"/>
<keyword evidence="4" id="KW-1185">Reference proteome</keyword>
<dbReference type="GO" id="GO:0005615">
    <property type="term" value="C:extracellular space"/>
    <property type="evidence" value="ECO:0000318"/>
    <property type="project" value="GO_Central"/>
</dbReference>
<dbReference type="GeneTree" id="ENSGT00940000164607"/>
<dbReference type="InterPro" id="IPR036056">
    <property type="entry name" value="Fibrinogen-like_C"/>
</dbReference>
<dbReference type="STRING" id="7719.ENSCINP00000032249"/>
<protein>
    <recommendedName>
        <fullName evidence="2">Fibrinogen C-terminal domain-containing protein</fullName>
    </recommendedName>
</protein>
<dbReference type="InterPro" id="IPR020837">
    <property type="entry name" value="Fibrinogen_CS"/>
</dbReference>
<reference evidence="3" key="2">
    <citation type="submission" date="2025-08" db="UniProtKB">
        <authorList>
            <consortium name="Ensembl"/>
        </authorList>
    </citation>
    <scope>IDENTIFICATION</scope>
</reference>